<gene>
    <name evidence="1" type="ORF">CCH79_00018015</name>
</gene>
<dbReference type="AlphaFoldDB" id="A0A315VU46"/>
<keyword evidence="2" id="KW-1185">Reference proteome</keyword>
<evidence type="ECO:0000313" key="1">
    <source>
        <dbReference type="EMBL" id="PWA27039.1"/>
    </source>
</evidence>
<comment type="caution">
    <text evidence="1">The sequence shown here is derived from an EMBL/GenBank/DDBJ whole genome shotgun (WGS) entry which is preliminary data.</text>
</comment>
<protein>
    <submittedName>
        <fullName evidence="1">Uncharacterized protein</fullName>
    </submittedName>
</protein>
<evidence type="ECO:0000313" key="2">
    <source>
        <dbReference type="Proteomes" id="UP000250572"/>
    </source>
</evidence>
<proteinExistence type="predicted"/>
<dbReference type="Proteomes" id="UP000250572">
    <property type="component" value="Unassembled WGS sequence"/>
</dbReference>
<accession>A0A315VU46</accession>
<reference evidence="1 2" key="1">
    <citation type="journal article" date="2018" name="G3 (Bethesda)">
        <title>A High-Quality Reference Genome for the Invasive Mosquitofish Gambusia affinis Using a Chicago Library.</title>
        <authorList>
            <person name="Hoffberg S.L."/>
            <person name="Troendle N.J."/>
            <person name="Glenn T.C."/>
            <person name="Mahmud O."/>
            <person name="Louha S."/>
            <person name="Chalopin D."/>
            <person name="Bennetzen J.L."/>
            <person name="Mauricio R."/>
        </authorList>
    </citation>
    <scope>NUCLEOTIDE SEQUENCE [LARGE SCALE GENOMIC DNA]</scope>
    <source>
        <strain evidence="1">NE01/NJP1002.9</strain>
        <tissue evidence="1">Muscle</tissue>
    </source>
</reference>
<name>A0A315VU46_GAMAF</name>
<sequence>MGWAAGLAWRDCHGNHTPLPCFHLKPAIFCPFEITRTNVGCQSQQSNAMTLLTYLRNAIRLP</sequence>
<organism evidence="1 2">
    <name type="scientific">Gambusia affinis</name>
    <name type="common">Western mosquitofish</name>
    <name type="synonym">Heterandria affinis</name>
    <dbReference type="NCBI Taxonomy" id="33528"/>
    <lineage>
        <taxon>Eukaryota</taxon>
        <taxon>Metazoa</taxon>
        <taxon>Chordata</taxon>
        <taxon>Craniata</taxon>
        <taxon>Vertebrata</taxon>
        <taxon>Euteleostomi</taxon>
        <taxon>Actinopterygii</taxon>
        <taxon>Neopterygii</taxon>
        <taxon>Teleostei</taxon>
        <taxon>Neoteleostei</taxon>
        <taxon>Acanthomorphata</taxon>
        <taxon>Ovalentaria</taxon>
        <taxon>Atherinomorphae</taxon>
        <taxon>Cyprinodontiformes</taxon>
        <taxon>Poeciliidae</taxon>
        <taxon>Poeciliinae</taxon>
        <taxon>Gambusia</taxon>
    </lineage>
</organism>
<dbReference type="EMBL" id="NHOQ01001112">
    <property type="protein sequence ID" value="PWA27039.1"/>
    <property type="molecule type" value="Genomic_DNA"/>
</dbReference>
<feature type="non-terminal residue" evidence="1">
    <location>
        <position position="62"/>
    </location>
</feature>